<keyword evidence="3" id="KW-0804">Transcription</keyword>
<feature type="region of interest" description="Disordered" evidence="5">
    <location>
        <begin position="190"/>
        <end position="266"/>
    </location>
</feature>
<feature type="domain" description="NAC" evidence="6">
    <location>
        <begin position="22"/>
        <end position="181"/>
    </location>
</feature>
<evidence type="ECO:0000256" key="2">
    <source>
        <dbReference type="ARBA" id="ARBA00023125"/>
    </source>
</evidence>
<dbReference type="Gramene" id="ONK57471">
    <property type="protein sequence ID" value="ONK57471"/>
    <property type="gene ID" value="A4U43_C09F850"/>
</dbReference>
<name>A0A5P1E4A5_ASPOF</name>
<feature type="compositionally biased region" description="Low complexity" evidence="5">
    <location>
        <begin position="191"/>
        <end position="221"/>
    </location>
</feature>
<evidence type="ECO:0000313" key="7">
    <source>
        <dbReference type="EMBL" id="ONK57471.1"/>
    </source>
</evidence>
<evidence type="ECO:0000313" key="8">
    <source>
        <dbReference type="Proteomes" id="UP000243459"/>
    </source>
</evidence>
<dbReference type="PANTHER" id="PTHR31744:SF220">
    <property type="entry name" value="LOW QUALITY PROTEIN: NAC DOMAIN-CONTAINING PROTEIN 90-LIKE"/>
    <property type="match status" value="1"/>
</dbReference>
<feature type="compositionally biased region" description="Polar residues" evidence="5">
    <location>
        <begin position="231"/>
        <end position="240"/>
    </location>
</feature>
<gene>
    <name evidence="7" type="ORF">A4U43_C09F850</name>
</gene>
<accession>A0A5P1E4A5</accession>
<dbReference type="Gene3D" id="2.170.150.80">
    <property type="entry name" value="NAC domain"/>
    <property type="match status" value="1"/>
</dbReference>
<evidence type="ECO:0000256" key="5">
    <source>
        <dbReference type="SAM" id="MobiDB-lite"/>
    </source>
</evidence>
<keyword evidence="1" id="KW-0805">Transcription regulation</keyword>
<dbReference type="OMA" id="GLDNNQY"/>
<feature type="compositionally biased region" description="Acidic residues" evidence="5">
    <location>
        <begin position="249"/>
        <end position="258"/>
    </location>
</feature>
<evidence type="ECO:0000259" key="6">
    <source>
        <dbReference type="PROSITE" id="PS51005"/>
    </source>
</evidence>
<dbReference type="GO" id="GO:0003677">
    <property type="term" value="F:DNA binding"/>
    <property type="evidence" value="ECO:0007669"/>
    <property type="project" value="UniProtKB-KW"/>
</dbReference>
<dbReference type="PANTHER" id="PTHR31744">
    <property type="entry name" value="PROTEIN CUP-SHAPED COTYLEDON 2-RELATED"/>
    <property type="match status" value="1"/>
</dbReference>
<evidence type="ECO:0000256" key="1">
    <source>
        <dbReference type="ARBA" id="ARBA00023015"/>
    </source>
</evidence>
<dbReference type="GO" id="GO:0006355">
    <property type="term" value="P:regulation of DNA-templated transcription"/>
    <property type="evidence" value="ECO:0007669"/>
    <property type="project" value="InterPro"/>
</dbReference>
<reference evidence="8" key="1">
    <citation type="journal article" date="2017" name="Nat. Commun.">
        <title>The asparagus genome sheds light on the origin and evolution of a young Y chromosome.</title>
        <authorList>
            <person name="Harkess A."/>
            <person name="Zhou J."/>
            <person name="Xu C."/>
            <person name="Bowers J.E."/>
            <person name="Van der Hulst R."/>
            <person name="Ayyampalayam S."/>
            <person name="Mercati F."/>
            <person name="Riccardi P."/>
            <person name="McKain M.R."/>
            <person name="Kakrana A."/>
            <person name="Tang H."/>
            <person name="Ray J."/>
            <person name="Groenendijk J."/>
            <person name="Arikit S."/>
            <person name="Mathioni S.M."/>
            <person name="Nakano M."/>
            <person name="Shan H."/>
            <person name="Telgmann-Rauber A."/>
            <person name="Kanno A."/>
            <person name="Yue Z."/>
            <person name="Chen H."/>
            <person name="Li W."/>
            <person name="Chen Y."/>
            <person name="Xu X."/>
            <person name="Zhang Y."/>
            <person name="Luo S."/>
            <person name="Chen H."/>
            <person name="Gao J."/>
            <person name="Mao Z."/>
            <person name="Pires J.C."/>
            <person name="Luo M."/>
            <person name="Kudrna D."/>
            <person name="Wing R.A."/>
            <person name="Meyers B.C."/>
            <person name="Yi K."/>
            <person name="Kong H."/>
            <person name="Lavrijsen P."/>
            <person name="Sunseri F."/>
            <person name="Falavigna A."/>
            <person name="Ye Y."/>
            <person name="Leebens-Mack J.H."/>
            <person name="Chen G."/>
        </authorList>
    </citation>
    <scope>NUCLEOTIDE SEQUENCE [LARGE SCALE GENOMIC DNA]</scope>
    <source>
        <strain evidence="8">cv. DH0086</strain>
    </source>
</reference>
<dbReference type="InterPro" id="IPR003441">
    <property type="entry name" value="NAC-dom"/>
</dbReference>
<dbReference type="InterPro" id="IPR036093">
    <property type="entry name" value="NAC_dom_sf"/>
</dbReference>
<dbReference type="AlphaFoldDB" id="A0A5P1E4A5"/>
<dbReference type="SUPFAM" id="SSF101941">
    <property type="entry name" value="NAC domain"/>
    <property type="match status" value="1"/>
</dbReference>
<proteinExistence type="predicted"/>
<evidence type="ECO:0000256" key="3">
    <source>
        <dbReference type="ARBA" id="ARBA00023163"/>
    </source>
</evidence>
<keyword evidence="2" id="KW-0238">DNA-binding</keyword>
<dbReference type="Pfam" id="PF02365">
    <property type="entry name" value="NAM"/>
    <property type="match status" value="1"/>
</dbReference>
<dbReference type="EMBL" id="CM007389">
    <property type="protein sequence ID" value="ONK57471.1"/>
    <property type="molecule type" value="Genomic_DNA"/>
</dbReference>
<keyword evidence="8" id="KW-1185">Reference proteome</keyword>
<evidence type="ECO:0000256" key="4">
    <source>
        <dbReference type="ARBA" id="ARBA00023242"/>
    </source>
</evidence>
<keyword evidence="4" id="KW-0539">Nucleus</keyword>
<dbReference type="Proteomes" id="UP000243459">
    <property type="component" value="Chromosome 9"/>
</dbReference>
<feature type="compositionally biased region" description="Low complexity" evidence="5">
    <location>
        <begin position="1"/>
        <end position="11"/>
    </location>
</feature>
<feature type="region of interest" description="Disordered" evidence="5">
    <location>
        <begin position="1"/>
        <end position="24"/>
    </location>
</feature>
<dbReference type="PROSITE" id="PS51005">
    <property type="entry name" value="NAC"/>
    <property type="match status" value="1"/>
</dbReference>
<sequence>MSSSSAKNSNANDDDDVDDRHRAPGFRFFPTEEELVGFYLRNKLEKKREEAMARVIPVLDIYNFDPWQLPGGGNEDRGQWFFFCPRQEREIHGGRPRRTTPTGYWKATGSPSWVYNSSNREACRVIGAKKTMVFYTGRAPGGRKTKWKMNEYRALQQDVASLASGAPKLHSEFSLCRVYLGTLRSFDRRPPVTTEAASSSTVTPPPAEGRSSNDGSHSGSSTVTPPPAEGRSSNDGSHSGNDAIHRSEEEAEGGEIDWDSLLQDWD</sequence>
<protein>
    <recommendedName>
        <fullName evidence="6">NAC domain-containing protein</fullName>
    </recommendedName>
</protein>
<organism evidence="7 8">
    <name type="scientific">Asparagus officinalis</name>
    <name type="common">Garden asparagus</name>
    <dbReference type="NCBI Taxonomy" id="4686"/>
    <lineage>
        <taxon>Eukaryota</taxon>
        <taxon>Viridiplantae</taxon>
        <taxon>Streptophyta</taxon>
        <taxon>Embryophyta</taxon>
        <taxon>Tracheophyta</taxon>
        <taxon>Spermatophyta</taxon>
        <taxon>Magnoliopsida</taxon>
        <taxon>Liliopsida</taxon>
        <taxon>Asparagales</taxon>
        <taxon>Asparagaceae</taxon>
        <taxon>Asparagoideae</taxon>
        <taxon>Asparagus</taxon>
    </lineage>
</organism>
<dbReference type="OrthoDB" id="622307at2759"/>